<evidence type="ECO:0000256" key="1">
    <source>
        <dbReference type="ARBA" id="ARBA00022500"/>
    </source>
</evidence>
<protein>
    <submittedName>
        <fullName evidence="3">CheY-P phosphatase CheC</fullName>
        <ecNumber evidence="3">3.-.-.-</ecNumber>
    </submittedName>
</protein>
<evidence type="ECO:0000256" key="2">
    <source>
        <dbReference type="ARBA" id="ARBA00022801"/>
    </source>
</evidence>
<keyword evidence="2 3" id="KW-0378">Hydrolase</keyword>
<proteinExistence type="predicted"/>
<dbReference type="RefSeq" id="WP_146587188.1">
    <property type="nucleotide sequence ID" value="NZ_SJPO01000005.1"/>
</dbReference>
<sequence length="203" mass="21776">MRLSQDQIDALTEVVNIGVGRAAGSLCSLIDRHIELHVPQVELVPANEMNARASSHKSTLDTSVIQDFDGVVNGRAVLAFPRASGVLLAQILGEMEEEQDELDLDLAGVLEEVGNIVLNGVLGTMANLFKGEFLYTVPRLESDMDALHLVLEHSSARESAEPAILVADAHFSVAESDICGSLLLAFSLDDMAERLEALLESVA</sequence>
<dbReference type="OrthoDB" id="9812187at2"/>
<dbReference type="SUPFAM" id="SSF103039">
    <property type="entry name" value="CheC-like"/>
    <property type="match status" value="1"/>
</dbReference>
<dbReference type="GO" id="GO:0006935">
    <property type="term" value="P:chemotaxis"/>
    <property type="evidence" value="ECO:0007669"/>
    <property type="project" value="UniProtKB-KW"/>
</dbReference>
<dbReference type="InterPro" id="IPR028976">
    <property type="entry name" value="CheC-like_sf"/>
</dbReference>
<dbReference type="Proteomes" id="UP000318478">
    <property type="component" value="Unassembled WGS sequence"/>
</dbReference>
<dbReference type="PANTHER" id="PTHR43693">
    <property type="entry name" value="PROTEIN PHOSPHATASE CHEZ"/>
    <property type="match status" value="1"/>
</dbReference>
<organism evidence="3 4">
    <name type="scientific">Posidoniimonas polymericola</name>
    <dbReference type="NCBI Taxonomy" id="2528002"/>
    <lineage>
        <taxon>Bacteria</taxon>
        <taxon>Pseudomonadati</taxon>
        <taxon>Planctomycetota</taxon>
        <taxon>Planctomycetia</taxon>
        <taxon>Pirellulales</taxon>
        <taxon>Lacipirellulaceae</taxon>
        <taxon>Posidoniimonas</taxon>
    </lineage>
</organism>
<accession>A0A5C5YPY3</accession>
<dbReference type="PANTHER" id="PTHR43693:SF1">
    <property type="entry name" value="PROTEIN PHOSPHATASE CHEZ"/>
    <property type="match status" value="1"/>
</dbReference>
<evidence type="ECO:0000313" key="4">
    <source>
        <dbReference type="Proteomes" id="UP000318478"/>
    </source>
</evidence>
<reference evidence="3 4" key="1">
    <citation type="submission" date="2019-02" db="EMBL/GenBank/DDBJ databases">
        <title>Deep-cultivation of Planctomycetes and their phenomic and genomic characterization uncovers novel biology.</title>
        <authorList>
            <person name="Wiegand S."/>
            <person name="Jogler M."/>
            <person name="Boedeker C."/>
            <person name="Pinto D."/>
            <person name="Vollmers J."/>
            <person name="Rivas-Marin E."/>
            <person name="Kohn T."/>
            <person name="Peeters S.H."/>
            <person name="Heuer A."/>
            <person name="Rast P."/>
            <person name="Oberbeckmann S."/>
            <person name="Bunk B."/>
            <person name="Jeske O."/>
            <person name="Meyerdierks A."/>
            <person name="Storesund J.E."/>
            <person name="Kallscheuer N."/>
            <person name="Luecker S."/>
            <person name="Lage O.M."/>
            <person name="Pohl T."/>
            <person name="Merkel B.J."/>
            <person name="Hornburger P."/>
            <person name="Mueller R.-W."/>
            <person name="Bruemmer F."/>
            <person name="Labrenz M."/>
            <person name="Spormann A.M."/>
            <person name="Op Den Camp H."/>
            <person name="Overmann J."/>
            <person name="Amann R."/>
            <person name="Jetten M.S.M."/>
            <person name="Mascher T."/>
            <person name="Medema M.H."/>
            <person name="Devos D.P."/>
            <person name="Kaster A.-K."/>
            <person name="Ovreas L."/>
            <person name="Rohde M."/>
            <person name="Galperin M.Y."/>
            <person name="Jogler C."/>
        </authorList>
    </citation>
    <scope>NUCLEOTIDE SEQUENCE [LARGE SCALE GENOMIC DNA]</scope>
    <source>
        <strain evidence="3 4">Pla123a</strain>
    </source>
</reference>
<dbReference type="GO" id="GO:0016787">
    <property type="term" value="F:hydrolase activity"/>
    <property type="evidence" value="ECO:0007669"/>
    <property type="project" value="UniProtKB-KW"/>
</dbReference>
<dbReference type="InterPro" id="IPR050992">
    <property type="entry name" value="CheZ_family_phosphatases"/>
</dbReference>
<dbReference type="EC" id="3.-.-.-" evidence="3"/>
<evidence type="ECO:0000313" key="3">
    <source>
        <dbReference type="EMBL" id="TWT76984.1"/>
    </source>
</evidence>
<dbReference type="Gene3D" id="3.40.1550.10">
    <property type="entry name" value="CheC-like"/>
    <property type="match status" value="1"/>
</dbReference>
<keyword evidence="4" id="KW-1185">Reference proteome</keyword>
<dbReference type="AlphaFoldDB" id="A0A5C5YPY3"/>
<name>A0A5C5YPY3_9BACT</name>
<gene>
    <name evidence="3" type="primary">cheC</name>
    <name evidence="3" type="ORF">Pla123a_24090</name>
</gene>
<dbReference type="CDD" id="cd17910">
    <property type="entry name" value="CheC_ClassII"/>
    <property type="match status" value="1"/>
</dbReference>
<comment type="caution">
    <text evidence="3">The sequence shown here is derived from an EMBL/GenBank/DDBJ whole genome shotgun (WGS) entry which is preliminary data.</text>
</comment>
<dbReference type="EMBL" id="SJPO01000005">
    <property type="protein sequence ID" value="TWT76984.1"/>
    <property type="molecule type" value="Genomic_DNA"/>
</dbReference>
<keyword evidence="1" id="KW-0145">Chemotaxis</keyword>